<proteinExistence type="predicted"/>
<gene>
    <name evidence="1" type="ORF">OHA91_22840</name>
</gene>
<name>A0ABZ1QEJ9_9ACTN</name>
<reference evidence="1" key="1">
    <citation type="submission" date="2022-10" db="EMBL/GenBank/DDBJ databases">
        <title>The complete genomes of actinobacterial strains from the NBC collection.</title>
        <authorList>
            <person name="Joergensen T.S."/>
            <person name="Alvarez Arevalo M."/>
            <person name="Sterndorff E.B."/>
            <person name="Faurdal D."/>
            <person name="Vuksanovic O."/>
            <person name="Mourched A.-S."/>
            <person name="Charusanti P."/>
            <person name="Shaw S."/>
            <person name="Blin K."/>
            <person name="Weber T."/>
        </authorList>
    </citation>
    <scope>NUCLEOTIDE SEQUENCE</scope>
    <source>
        <strain evidence="1">NBC_00303</strain>
    </source>
</reference>
<organism evidence="1 2">
    <name type="scientific">Streptomyces erythrochromogenes</name>
    <dbReference type="NCBI Taxonomy" id="285574"/>
    <lineage>
        <taxon>Bacteria</taxon>
        <taxon>Bacillati</taxon>
        <taxon>Actinomycetota</taxon>
        <taxon>Actinomycetes</taxon>
        <taxon>Kitasatosporales</taxon>
        <taxon>Streptomycetaceae</taxon>
        <taxon>Streptomyces</taxon>
    </lineage>
</organism>
<keyword evidence="2" id="KW-1185">Reference proteome</keyword>
<sequence>MLIPASSTEYVTVTVTAQPAGVDLTGAAPRFAFLPDARRGNPTAADWLTGEWDDADTARILVGPDGASSLTRGAWHVWIEIDPPNDELIVRQAGTLTIT</sequence>
<dbReference type="RefSeq" id="WP_328739890.1">
    <property type="nucleotide sequence ID" value="NZ_CP108036.1"/>
</dbReference>
<evidence type="ECO:0000313" key="1">
    <source>
        <dbReference type="EMBL" id="WUN81104.1"/>
    </source>
</evidence>
<protein>
    <submittedName>
        <fullName evidence="1">Uncharacterized protein</fullName>
    </submittedName>
</protein>
<dbReference type="Proteomes" id="UP001432312">
    <property type="component" value="Chromosome"/>
</dbReference>
<accession>A0ABZ1QEJ9</accession>
<dbReference type="GeneID" id="95498935"/>
<dbReference type="EMBL" id="CP108036">
    <property type="protein sequence ID" value="WUN81104.1"/>
    <property type="molecule type" value="Genomic_DNA"/>
</dbReference>
<evidence type="ECO:0000313" key="2">
    <source>
        <dbReference type="Proteomes" id="UP001432312"/>
    </source>
</evidence>